<keyword evidence="2" id="KW-0143">Chaperone</keyword>
<proteinExistence type="inferred from homology"/>
<sequence>MVDAIDEYAIGQLKEYDGKKLVSVTKEGLKLDDESEEEKGRENSPLRAFARSSLETELRRL</sequence>
<dbReference type="InterPro" id="IPR001404">
    <property type="entry name" value="Hsp90_fam"/>
</dbReference>
<evidence type="ECO:0000313" key="4">
    <source>
        <dbReference type="Proteomes" id="UP000826656"/>
    </source>
</evidence>
<dbReference type="PANTHER" id="PTHR11528">
    <property type="entry name" value="HEAT SHOCK PROTEIN 90 FAMILY MEMBER"/>
    <property type="match status" value="1"/>
</dbReference>
<reference evidence="3 4" key="1">
    <citation type="journal article" date="2021" name="bioRxiv">
        <title>Chromosome-scale and haplotype-resolved genome assembly of a tetraploid potato cultivar.</title>
        <authorList>
            <person name="Sun H."/>
            <person name="Jiao W.-B."/>
            <person name="Krause K."/>
            <person name="Campoy J.A."/>
            <person name="Goel M."/>
            <person name="Folz-Donahue K."/>
            <person name="Kukat C."/>
            <person name="Huettel B."/>
            <person name="Schneeberger K."/>
        </authorList>
    </citation>
    <scope>NUCLEOTIDE SEQUENCE [LARGE SCALE GENOMIC DNA]</scope>
    <source>
        <strain evidence="3">SolTubOtavaFocal</strain>
        <tissue evidence="3">Leaves</tissue>
    </source>
</reference>
<protein>
    <submittedName>
        <fullName evidence="3">Uncharacterized protein</fullName>
    </submittedName>
</protein>
<organism evidence="3 4">
    <name type="scientific">Solanum tuberosum</name>
    <name type="common">Potato</name>
    <dbReference type="NCBI Taxonomy" id="4113"/>
    <lineage>
        <taxon>Eukaryota</taxon>
        <taxon>Viridiplantae</taxon>
        <taxon>Streptophyta</taxon>
        <taxon>Embryophyta</taxon>
        <taxon>Tracheophyta</taxon>
        <taxon>Spermatophyta</taxon>
        <taxon>Magnoliopsida</taxon>
        <taxon>eudicotyledons</taxon>
        <taxon>Gunneridae</taxon>
        <taxon>Pentapetalae</taxon>
        <taxon>asterids</taxon>
        <taxon>lamiids</taxon>
        <taxon>Solanales</taxon>
        <taxon>Solanaceae</taxon>
        <taxon>Solanoideae</taxon>
        <taxon>Solaneae</taxon>
        <taxon>Solanum</taxon>
    </lineage>
</organism>
<comment type="similarity">
    <text evidence="1">Belongs to the heat shock protein 90 family.</text>
</comment>
<dbReference type="EMBL" id="JAIVGD010000019">
    <property type="protein sequence ID" value="KAH0748210.1"/>
    <property type="molecule type" value="Genomic_DNA"/>
</dbReference>
<evidence type="ECO:0000256" key="1">
    <source>
        <dbReference type="ARBA" id="ARBA00008239"/>
    </source>
</evidence>
<dbReference type="Proteomes" id="UP000826656">
    <property type="component" value="Unassembled WGS sequence"/>
</dbReference>
<dbReference type="Gene3D" id="3.40.50.11260">
    <property type="match status" value="1"/>
</dbReference>
<evidence type="ECO:0000256" key="2">
    <source>
        <dbReference type="ARBA" id="ARBA00023186"/>
    </source>
</evidence>
<gene>
    <name evidence="3" type="ORF">KY290_027442</name>
</gene>
<evidence type="ECO:0000313" key="3">
    <source>
        <dbReference type="EMBL" id="KAH0748210.1"/>
    </source>
</evidence>
<name>A0ABQ7UIA8_SOLTU</name>
<comment type="caution">
    <text evidence="3">The sequence shown here is derived from an EMBL/GenBank/DDBJ whole genome shotgun (WGS) entry which is preliminary data.</text>
</comment>
<accession>A0ABQ7UIA8</accession>
<dbReference type="Pfam" id="PF00183">
    <property type="entry name" value="HSP90"/>
    <property type="match status" value="1"/>
</dbReference>
<keyword evidence="4" id="KW-1185">Reference proteome</keyword>